<proteinExistence type="predicted"/>
<organism evidence="1 4">
    <name type="scientific">Frederiksenia canicola</name>
    <dbReference type="NCBI Taxonomy" id="123824"/>
    <lineage>
        <taxon>Bacteria</taxon>
        <taxon>Pseudomonadati</taxon>
        <taxon>Pseudomonadota</taxon>
        <taxon>Gammaproteobacteria</taxon>
        <taxon>Pasteurellales</taxon>
        <taxon>Pasteurellaceae</taxon>
        <taxon>Frederiksenia</taxon>
    </lineage>
</organism>
<reference evidence="2 3" key="2">
    <citation type="submission" date="2018-11" db="EMBL/GenBank/DDBJ databases">
        <title>Genomic Encyclopedia of Type Strains, Phase IV (KMG-IV): sequencing the most valuable type-strain genomes for metagenomic binning, comparative biology and taxonomic classification.</title>
        <authorList>
            <person name="Goeker M."/>
        </authorList>
    </citation>
    <scope>NUCLEOTIDE SEQUENCE [LARGE SCALE GENOMIC DNA]</scope>
    <source>
        <strain evidence="2 3">DSM 25797</strain>
    </source>
</reference>
<dbReference type="Proteomes" id="UP000502287">
    <property type="component" value="Chromosome"/>
</dbReference>
<evidence type="ECO:0000313" key="4">
    <source>
        <dbReference type="Proteomes" id="UP000502287"/>
    </source>
</evidence>
<keyword evidence="3" id="KW-1185">Reference proteome</keyword>
<evidence type="ECO:0000313" key="1">
    <source>
        <dbReference type="EMBL" id="QIM64306.1"/>
    </source>
</evidence>
<sequence>MSKTNNPYFLDEQAQQCLKDGIDSLWQAHALIGFIQQSLTADEMADHYTALNGVLALINKGLDDLAEV</sequence>
<dbReference type="KEGG" id="fcl:A4G17_01965"/>
<accession>A0AAE7C1G7</accession>
<dbReference type="EMBL" id="RKQT01000002">
    <property type="protein sequence ID" value="RPE93851.1"/>
    <property type="molecule type" value="Genomic_DNA"/>
</dbReference>
<protein>
    <submittedName>
        <fullName evidence="1">Uncharacterized protein</fullName>
    </submittedName>
</protein>
<dbReference type="EMBL" id="CP015029">
    <property type="protein sequence ID" value="QIM64306.1"/>
    <property type="molecule type" value="Genomic_DNA"/>
</dbReference>
<evidence type="ECO:0000313" key="3">
    <source>
        <dbReference type="Proteomes" id="UP000276901"/>
    </source>
</evidence>
<reference evidence="1 4" key="1">
    <citation type="submission" date="2016-03" db="EMBL/GenBank/DDBJ databases">
        <authorList>
            <person name="Hansen M.J."/>
            <person name="Bojesen A.M."/>
            <person name="Planet P."/>
        </authorList>
    </citation>
    <scope>NUCLEOTIDE SEQUENCE [LARGE SCALE GENOMIC DNA]</scope>
    <source>
        <strain evidence="1 4">HPA 21</strain>
    </source>
</reference>
<evidence type="ECO:0000313" key="2">
    <source>
        <dbReference type="EMBL" id="RPE93851.1"/>
    </source>
</evidence>
<dbReference type="RefSeq" id="WP_123956997.1">
    <property type="nucleotide sequence ID" value="NZ_CP015029.1"/>
</dbReference>
<name>A0AAE7C1G7_9PAST</name>
<dbReference type="AlphaFoldDB" id="A0AAE7C1G7"/>
<gene>
    <name evidence="1" type="ORF">A4G17_01965</name>
    <name evidence="2" type="ORF">EDC49_1366</name>
</gene>
<dbReference type="Proteomes" id="UP000276901">
    <property type="component" value="Unassembled WGS sequence"/>
</dbReference>